<accession>A0ABP0WPH3</accession>
<evidence type="ECO:0000313" key="2">
    <source>
        <dbReference type="Proteomes" id="UP001497444"/>
    </source>
</evidence>
<sequence length="69" mass="7863">MKIGGVQSSTYKQFQLRRRRQDQRWQPGLDSFLSFSALDSLLNDNGMAVEMMGSGFVGQEQVWSFMPAD</sequence>
<keyword evidence="2" id="KW-1185">Reference proteome</keyword>
<proteinExistence type="predicted"/>
<name>A0ABP0WPH3_9BRYO</name>
<evidence type="ECO:0000313" key="1">
    <source>
        <dbReference type="EMBL" id="CAK9267282.1"/>
    </source>
</evidence>
<dbReference type="Proteomes" id="UP001497444">
    <property type="component" value="Chromosome 19"/>
</dbReference>
<reference evidence="1" key="1">
    <citation type="submission" date="2024-02" db="EMBL/GenBank/DDBJ databases">
        <authorList>
            <consortium name="ELIXIR-Norway"/>
            <consortium name="Elixir Norway"/>
        </authorList>
    </citation>
    <scope>NUCLEOTIDE SEQUENCE</scope>
</reference>
<protein>
    <submittedName>
        <fullName evidence="1">Uncharacterized protein</fullName>
    </submittedName>
</protein>
<organism evidence="1 2">
    <name type="scientific">Sphagnum jensenii</name>
    <dbReference type="NCBI Taxonomy" id="128206"/>
    <lineage>
        <taxon>Eukaryota</taxon>
        <taxon>Viridiplantae</taxon>
        <taxon>Streptophyta</taxon>
        <taxon>Embryophyta</taxon>
        <taxon>Bryophyta</taxon>
        <taxon>Sphagnophytina</taxon>
        <taxon>Sphagnopsida</taxon>
        <taxon>Sphagnales</taxon>
        <taxon>Sphagnaceae</taxon>
        <taxon>Sphagnum</taxon>
    </lineage>
</organism>
<dbReference type="EMBL" id="OZ020114">
    <property type="protein sequence ID" value="CAK9267282.1"/>
    <property type="molecule type" value="Genomic_DNA"/>
</dbReference>
<gene>
    <name evidence="1" type="ORF">CSSPJE1EN1_LOCUS12760</name>
</gene>